<dbReference type="GO" id="GO:0046872">
    <property type="term" value="F:metal ion binding"/>
    <property type="evidence" value="ECO:0007669"/>
    <property type="project" value="UniProtKB-KW"/>
</dbReference>
<dbReference type="InterPro" id="IPR011234">
    <property type="entry name" value="Fumarylacetoacetase-like_C"/>
</dbReference>
<protein>
    <recommendedName>
        <fullName evidence="4">fumarylacetoacetase</fullName>
        <ecNumber evidence="4">3.7.1.2</ecNumber>
    </recommendedName>
</protein>
<dbReference type="GO" id="GO:1902000">
    <property type="term" value="P:homogentisate catabolic process"/>
    <property type="evidence" value="ECO:0007669"/>
    <property type="project" value="TreeGrafter"/>
</dbReference>
<evidence type="ECO:0000313" key="16">
    <source>
        <dbReference type="EMBL" id="ORC15418.1"/>
    </source>
</evidence>
<keyword evidence="10" id="KW-0585">Phenylalanine catabolism</keyword>
<dbReference type="GO" id="GO:0004334">
    <property type="term" value="F:fumarylacetoacetase activity"/>
    <property type="evidence" value="ECO:0007669"/>
    <property type="project" value="UniProtKB-EC"/>
</dbReference>
<evidence type="ECO:0000313" key="17">
    <source>
        <dbReference type="Proteomes" id="UP000192359"/>
    </source>
</evidence>
<feature type="domain" description="Fumarylacetoacetase-like C-terminal" evidence="14">
    <location>
        <begin position="119"/>
        <end position="380"/>
    </location>
</feature>
<dbReference type="PANTHER" id="PTHR43069:SF2">
    <property type="entry name" value="FUMARYLACETOACETASE"/>
    <property type="match status" value="1"/>
</dbReference>
<feature type="binding site" evidence="13">
    <location>
        <position position="250"/>
    </location>
    <ligand>
        <name>Mg(2+)</name>
        <dbReference type="ChEBI" id="CHEBI:18420"/>
    </ligand>
</feature>
<evidence type="ECO:0000256" key="8">
    <source>
        <dbReference type="ARBA" id="ARBA00022842"/>
    </source>
</evidence>
<reference evidence="16 17" key="1">
    <citation type="submission" date="2016-05" db="EMBL/GenBank/DDBJ databases">
        <title>Draft genome sequence of a porcine commensal Rothia nasimurium.</title>
        <authorList>
            <person name="Gaiser R.A."/>
            <person name="Van Baarlen P."/>
            <person name="Wells J.M."/>
        </authorList>
    </citation>
    <scope>NUCLEOTIDE SEQUENCE [LARGE SCALE GENOMIC DNA]</scope>
    <source>
        <strain evidence="16 17">PT-32</strain>
    </source>
</reference>
<feature type="binding site" evidence="13">
    <location>
        <position position="119"/>
    </location>
    <ligand>
        <name>Ca(2+)</name>
        <dbReference type="ChEBI" id="CHEBI:29108"/>
    </ligand>
</feature>
<evidence type="ECO:0000256" key="13">
    <source>
        <dbReference type="PIRSR" id="PIRSR605959-3"/>
    </source>
</evidence>
<evidence type="ECO:0000256" key="5">
    <source>
        <dbReference type="ARBA" id="ARBA00022723"/>
    </source>
</evidence>
<keyword evidence="5 13" id="KW-0479">Metal-binding</keyword>
<feature type="binding site" evidence="13">
    <location>
        <position position="192"/>
    </location>
    <ligand>
        <name>Ca(2+)</name>
        <dbReference type="ChEBI" id="CHEBI:29108"/>
    </ligand>
</feature>
<dbReference type="Pfam" id="PF01557">
    <property type="entry name" value="FAA_hydrolase"/>
    <property type="match status" value="1"/>
</dbReference>
<dbReference type="EC" id="3.7.1.2" evidence="4"/>
<evidence type="ECO:0000256" key="2">
    <source>
        <dbReference type="ARBA" id="ARBA00001946"/>
    </source>
</evidence>
<accession>A0A1Y1RMR9</accession>
<keyword evidence="8 13" id="KW-0460">Magnesium</keyword>
<dbReference type="InterPro" id="IPR005959">
    <property type="entry name" value="Fumarylacetoacetase"/>
</dbReference>
<dbReference type="InterPro" id="IPR036663">
    <property type="entry name" value="Fumarylacetoacetase_C_sf"/>
</dbReference>
<feature type="binding site" evidence="13">
    <location>
        <position position="246"/>
    </location>
    <ligand>
        <name>Mg(2+)</name>
        <dbReference type="ChEBI" id="CHEBI:18420"/>
    </ligand>
</feature>
<dbReference type="UniPathway" id="UPA00139">
    <property type="reaction ID" value="UER00341"/>
</dbReference>
<keyword evidence="9" id="KW-0828">Tyrosine catabolism</keyword>
<evidence type="ECO:0000256" key="6">
    <source>
        <dbReference type="ARBA" id="ARBA00022801"/>
    </source>
</evidence>
<sequence>MSYAQTHSRQGFGLENLPYGSFSADGGKTFHLGARLGDRVLNLGELSAATGNLSEAAATAVASSNLDALLQQDASVWAEVRAWLIDTLTEADEDAVHATSFAVDEVTYQLAFTPVDYVDYYASEHHATNLGHMFRPQEEPLKPNWKHLPVGYHGRSGSIRVSGSDIVRPKGLRPPQDGGLPSYGPEQRLDIEAELGFVVGGSAPEGEVNLKTAADSHLFGVFLFNDWSARGIQNYEYVPLGPYLGKSFASTVGTWVVPWAALQEARVATPERTYPLASYLDDSEAEPYGLDITFGVTVNGEVVSRPPYKYMYWSAPQMVAHMTVNGAPLRPGDMFASGTISGPEKDERGSFIELSWGGKEPLTLADGHEMTFLEDGQLIGLTATAPGPEGSVIDFGDCLGTIVPATGDLK</sequence>
<organism evidence="16 17">
    <name type="scientific">Rothia nasimurium</name>
    <dbReference type="NCBI Taxonomy" id="85336"/>
    <lineage>
        <taxon>Bacteria</taxon>
        <taxon>Bacillati</taxon>
        <taxon>Actinomycetota</taxon>
        <taxon>Actinomycetes</taxon>
        <taxon>Micrococcales</taxon>
        <taxon>Micrococcaceae</taxon>
        <taxon>Rothia</taxon>
    </lineage>
</organism>
<evidence type="ECO:0000256" key="3">
    <source>
        <dbReference type="ARBA" id="ARBA00004782"/>
    </source>
</evidence>
<evidence type="ECO:0000256" key="12">
    <source>
        <dbReference type="PIRSR" id="PIRSR605959-2"/>
    </source>
</evidence>
<dbReference type="RefSeq" id="WP_083093237.1">
    <property type="nucleotide sequence ID" value="NZ_LXWF01000043.1"/>
</dbReference>
<evidence type="ECO:0000256" key="9">
    <source>
        <dbReference type="ARBA" id="ARBA00022878"/>
    </source>
</evidence>
<feature type="binding site" evidence="13">
    <location>
        <position position="194"/>
    </location>
    <ligand>
        <name>Ca(2+)</name>
        <dbReference type="ChEBI" id="CHEBI:29108"/>
    </ligand>
</feature>
<dbReference type="GO" id="GO:0006572">
    <property type="term" value="P:L-tyrosine catabolic process"/>
    <property type="evidence" value="ECO:0007669"/>
    <property type="project" value="UniProtKB-KW"/>
</dbReference>
<name>A0A1Y1RMR9_9MICC</name>
<dbReference type="OrthoDB" id="2273115at2"/>
<comment type="cofactor">
    <cofactor evidence="2 13">
        <name>Mg(2+)</name>
        <dbReference type="ChEBI" id="CHEBI:18420"/>
    </cofactor>
</comment>
<feature type="active site" description="Proton acceptor" evidence="11">
    <location>
        <position position="126"/>
    </location>
</feature>
<proteinExistence type="predicted"/>
<comment type="cofactor">
    <cofactor evidence="1 13">
        <name>Ca(2+)</name>
        <dbReference type="ChEBI" id="CHEBI:29108"/>
    </cofactor>
</comment>
<dbReference type="PANTHER" id="PTHR43069">
    <property type="entry name" value="FUMARYLACETOACETASE"/>
    <property type="match status" value="1"/>
</dbReference>
<keyword evidence="7 13" id="KW-0106">Calcium</keyword>
<feature type="binding site" evidence="12">
    <location>
        <position position="339"/>
    </location>
    <ligand>
        <name>substrate</name>
    </ligand>
</feature>
<comment type="pathway">
    <text evidence="3">Amino-acid degradation; L-phenylalanine degradation; acetoacetate and fumarate from L-phenylalanine: step 6/6.</text>
</comment>
<evidence type="ECO:0000256" key="4">
    <source>
        <dbReference type="ARBA" id="ARBA00012094"/>
    </source>
</evidence>
<dbReference type="EMBL" id="LXWF01000043">
    <property type="protein sequence ID" value="ORC15418.1"/>
    <property type="molecule type" value="Genomic_DNA"/>
</dbReference>
<comment type="caution">
    <text evidence="16">The sequence shown here is derived from an EMBL/GenBank/DDBJ whole genome shotgun (WGS) entry which is preliminary data.</text>
</comment>
<gene>
    <name evidence="16" type="ORF">A7979_06660</name>
</gene>
<evidence type="ECO:0000256" key="10">
    <source>
        <dbReference type="ARBA" id="ARBA00023232"/>
    </source>
</evidence>
<keyword evidence="17" id="KW-1185">Reference proteome</keyword>
<dbReference type="SUPFAM" id="SSF56529">
    <property type="entry name" value="FAH"/>
    <property type="match status" value="1"/>
</dbReference>
<dbReference type="AlphaFoldDB" id="A0A1Y1RMR9"/>
<dbReference type="Proteomes" id="UP000192359">
    <property type="component" value="Unassembled WGS sequence"/>
</dbReference>
<dbReference type="InterPro" id="IPR015377">
    <property type="entry name" value="Fumarylacetoacetase_N"/>
</dbReference>
<dbReference type="Pfam" id="PF09298">
    <property type="entry name" value="FAA_hydrolase_N"/>
    <property type="match status" value="1"/>
</dbReference>
<dbReference type="InterPro" id="IPR036462">
    <property type="entry name" value="Fumarylacetoacetase_N_sf"/>
</dbReference>
<feature type="binding site" evidence="12">
    <location>
        <position position="121"/>
    </location>
    <ligand>
        <name>substrate</name>
    </ligand>
</feature>
<keyword evidence="6" id="KW-0378">Hydrolase</keyword>
<feature type="binding site" evidence="13">
    <location>
        <position position="226"/>
    </location>
    <ligand>
        <name>Mg(2+)</name>
        <dbReference type="ChEBI" id="CHEBI:18420"/>
    </ligand>
</feature>
<dbReference type="Gene3D" id="3.90.850.10">
    <property type="entry name" value="Fumarylacetoacetase-like, C-terminal domain"/>
    <property type="match status" value="1"/>
</dbReference>
<evidence type="ECO:0000259" key="14">
    <source>
        <dbReference type="Pfam" id="PF01557"/>
    </source>
</evidence>
<evidence type="ECO:0000256" key="7">
    <source>
        <dbReference type="ARBA" id="ARBA00022837"/>
    </source>
</evidence>
<evidence type="ECO:0000259" key="15">
    <source>
        <dbReference type="Pfam" id="PF09298"/>
    </source>
</evidence>
<feature type="binding site" evidence="12">
    <location>
        <position position="233"/>
    </location>
    <ligand>
        <name>substrate</name>
    </ligand>
</feature>
<feature type="domain" description="Fumarylacetoacetase N-terminal" evidence="15">
    <location>
        <begin position="15"/>
        <end position="109"/>
    </location>
</feature>
<feature type="binding site" evidence="12">
    <location>
        <position position="135"/>
    </location>
    <ligand>
        <name>substrate</name>
    </ligand>
</feature>
<dbReference type="Gene3D" id="2.30.30.230">
    <property type="entry name" value="Fumarylacetoacetase, N-terminal domain"/>
    <property type="match status" value="1"/>
</dbReference>
<dbReference type="GO" id="GO:0006559">
    <property type="term" value="P:L-phenylalanine catabolic process"/>
    <property type="evidence" value="ECO:0007669"/>
    <property type="project" value="UniProtKB-UniPathway"/>
</dbReference>
<dbReference type="SUPFAM" id="SSF63433">
    <property type="entry name" value="Fumarylacetoacetate hydrolase, FAH, N-terminal domain"/>
    <property type="match status" value="1"/>
</dbReference>
<feature type="binding site" evidence="13">
    <location>
        <position position="226"/>
    </location>
    <ligand>
        <name>Ca(2+)</name>
        <dbReference type="ChEBI" id="CHEBI:29108"/>
    </ligand>
</feature>
<evidence type="ECO:0000256" key="1">
    <source>
        <dbReference type="ARBA" id="ARBA00001913"/>
    </source>
</evidence>
<evidence type="ECO:0000256" key="11">
    <source>
        <dbReference type="PIRSR" id="PIRSR605959-1"/>
    </source>
</evidence>
<feature type="binding site" evidence="12">
    <location>
        <position position="237"/>
    </location>
    <ligand>
        <name>substrate</name>
    </ligand>
</feature>